<protein>
    <submittedName>
        <fullName evidence="2">Uncharacterized protein</fullName>
    </submittedName>
</protein>
<organism evidence="2 3">
    <name type="scientific">Flavobacterium fontis</name>
    <dbReference type="NCBI Taxonomy" id="1124188"/>
    <lineage>
        <taxon>Bacteria</taxon>
        <taxon>Pseudomonadati</taxon>
        <taxon>Bacteroidota</taxon>
        <taxon>Flavobacteriia</taxon>
        <taxon>Flavobacteriales</taxon>
        <taxon>Flavobacteriaceae</taxon>
        <taxon>Flavobacterium</taxon>
    </lineage>
</organism>
<evidence type="ECO:0000313" key="3">
    <source>
        <dbReference type="Proteomes" id="UP000184147"/>
    </source>
</evidence>
<name>A0A1M5EI06_9FLAO</name>
<evidence type="ECO:0000256" key="1">
    <source>
        <dbReference type="SAM" id="Coils"/>
    </source>
</evidence>
<feature type="coiled-coil region" evidence="1">
    <location>
        <begin position="48"/>
        <end position="75"/>
    </location>
</feature>
<keyword evidence="1" id="KW-0175">Coiled coil</keyword>
<dbReference type="EMBL" id="FQVQ01000019">
    <property type="protein sequence ID" value="SHF78681.1"/>
    <property type="molecule type" value="Genomic_DNA"/>
</dbReference>
<dbReference type="OrthoDB" id="680899at2"/>
<gene>
    <name evidence="2" type="ORF">SAMN05444377_11943</name>
</gene>
<sequence length="90" mass="10308">MDLTQVTLIDGVFQPDEARELLTKLINHKIQYHQVDAFSKDIRNIEDSAHSTQRIKALEEALATLQQTVKEAEAHHKRIVIKSDIALTFE</sequence>
<dbReference type="AlphaFoldDB" id="A0A1M5EI06"/>
<dbReference type="Proteomes" id="UP000184147">
    <property type="component" value="Unassembled WGS sequence"/>
</dbReference>
<keyword evidence="3" id="KW-1185">Reference proteome</keyword>
<reference evidence="2 3" key="1">
    <citation type="submission" date="2016-11" db="EMBL/GenBank/DDBJ databases">
        <authorList>
            <person name="Jaros S."/>
            <person name="Januszkiewicz K."/>
            <person name="Wedrychowicz H."/>
        </authorList>
    </citation>
    <scope>NUCLEOTIDE SEQUENCE [LARGE SCALE GENOMIC DNA]</scope>
    <source>
        <strain evidence="2 3">DSM 25660</strain>
    </source>
</reference>
<dbReference type="STRING" id="1124188.SAMN05444377_11943"/>
<evidence type="ECO:0000313" key="2">
    <source>
        <dbReference type="EMBL" id="SHF78681.1"/>
    </source>
</evidence>
<proteinExistence type="predicted"/>
<accession>A0A1M5EI06</accession>
<dbReference type="RefSeq" id="WP_073365204.1">
    <property type="nucleotide sequence ID" value="NZ_FQVQ01000019.1"/>
</dbReference>